<dbReference type="Proteomes" id="UP000838749">
    <property type="component" value="Unassembled WGS sequence"/>
</dbReference>
<sequence>MLHSEMPSLHEYVEVHVNVSGRVDIVATALVAFTIIIFPKKKSSLSICVSMEIQKVRLIDNFLIGRRLMYIFNTYAKNLIFSKLLYGMN</sequence>
<gene>
    <name evidence="1" type="ORF">PAECIP111894_03623</name>
</gene>
<accession>A0ABN8FNN8</accession>
<dbReference type="EMBL" id="CAKMAB010000021">
    <property type="protein sequence ID" value="CAH1057465.1"/>
    <property type="molecule type" value="Genomic_DNA"/>
</dbReference>
<proteinExistence type="predicted"/>
<reference evidence="1" key="1">
    <citation type="submission" date="2021-12" db="EMBL/GenBank/DDBJ databases">
        <authorList>
            <person name="Criscuolo A."/>
        </authorList>
    </citation>
    <scope>NUCLEOTIDE SEQUENCE</scope>
    <source>
        <strain evidence="1">CIP111894</strain>
    </source>
</reference>
<keyword evidence="2" id="KW-1185">Reference proteome</keyword>
<organism evidence="1 2">
    <name type="scientific">Paenibacillus pseudetheri</name>
    <dbReference type="NCBI Taxonomy" id="2897682"/>
    <lineage>
        <taxon>Bacteria</taxon>
        <taxon>Bacillati</taxon>
        <taxon>Bacillota</taxon>
        <taxon>Bacilli</taxon>
        <taxon>Bacillales</taxon>
        <taxon>Paenibacillaceae</taxon>
        <taxon>Paenibacillus</taxon>
    </lineage>
</organism>
<evidence type="ECO:0000313" key="2">
    <source>
        <dbReference type="Proteomes" id="UP000838749"/>
    </source>
</evidence>
<evidence type="ECO:0000313" key="1">
    <source>
        <dbReference type="EMBL" id="CAH1057465.1"/>
    </source>
</evidence>
<protein>
    <submittedName>
        <fullName evidence="1">Uncharacterized protein</fullName>
    </submittedName>
</protein>
<name>A0ABN8FNN8_9BACL</name>
<comment type="caution">
    <text evidence="1">The sequence shown here is derived from an EMBL/GenBank/DDBJ whole genome shotgun (WGS) entry which is preliminary data.</text>
</comment>